<protein>
    <submittedName>
        <fullName evidence="2">Uncharacterized protein</fullName>
    </submittedName>
</protein>
<name>A0A1S1QN31_9ACTN</name>
<reference evidence="3" key="1">
    <citation type="submission" date="2016-07" db="EMBL/GenBank/DDBJ databases">
        <title>Sequence Frankia sp. strain CcI1.17.</title>
        <authorList>
            <person name="Ghodhbane-Gtari F."/>
            <person name="Swanson E."/>
            <person name="Gueddou A."/>
            <person name="Morris K."/>
            <person name="Hezbri K."/>
            <person name="Ktari A."/>
            <person name="Nouioui I."/>
            <person name="Abebe-Akele F."/>
            <person name="Simpson S."/>
            <person name="Thomas K."/>
            <person name="Gtari M."/>
            <person name="Tisa L.S."/>
            <person name="Hurst S."/>
        </authorList>
    </citation>
    <scope>NUCLEOTIDE SEQUENCE [LARGE SCALE GENOMIC DNA]</scope>
    <source>
        <strain evidence="3">Cc1.17</strain>
    </source>
</reference>
<comment type="caution">
    <text evidence="2">The sequence shown here is derived from an EMBL/GenBank/DDBJ whole genome shotgun (WGS) entry which is preliminary data.</text>
</comment>
<gene>
    <name evidence="2" type="ORF">CC117_20235</name>
</gene>
<sequence length="203" mass="19660">MNGPTEPGPAREVVGSLAQEAALLAAAVQEWMAAAKGTPGADADADDADTDTGPDADEGAGGTAGPAGSGHEGPCCACPVCRVLTGLRGEHAEVTGHLIDAAVSLGAAARAAWGVWTADARRRAAAAPTASGEPGAGAPAPDAAGAAIPAPAPGSGASDGETTAGPEQIPVEPRKQGKQGKSGERPATSAGSPRPRVQKIDVR</sequence>
<accession>A0A1S1QN31</accession>
<keyword evidence="3" id="KW-1185">Reference proteome</keyword>
<dbReference type="OrthoDB" id="3217853at2"/>
<organism evidence="2 3">
    <name type="scientific">Parafrankia colletiae</name>
    <dbReference type="NCBI Taxonomy" id="573497"/>
    <lineage>
        <taxon>Bacteria</taxon>
        <taxon>Bacillati</taxon>
        <taxon>Actinomycetota</taxon>
        <taxon>Actinomycetes</taxon>
        <taxon>Frankiales</taxon>
        <taxon>Frankiaceae</taxon>
        <taxon>Parafrankia</taxon>
    </lineage>
</organism>
<dbReference type="AlphaFoldDB" id="A0A1S1QN31"/>
<feature type="region of interest" description="Disordered" evidence="1">
    <location>
        <begin position="35"/>
        <end position="72"/>
    </location>
</feature>
<evidence type="ECO:0000313" key="2">
    <source>
        <dbReference type="EMBL" id="OHV35107.1"/>
    </source>
</evidence>
<dbReference type="EMBL" id="MBLM01000123">
    <property type="protein sequence ID" value="OHV35107.1"/>
    <property type="molecule type" value="Genomic_DNA"/>
</dbReference>
<feature type="region of interest" description="Disordered" evidence="1">
    <location>
        <begin position="126"/>
        <end position="203"/>
    </location>
</feature>
<evidence type="ECO:0000256" key="1">
    <source>
        <dbReference type="SAM" id="MobiDB-lite"/>
    </source>
</evidence>
<dbReference type="Proteomes" id="UP000179627">
    <property type="component" value="Unassembled WGS sequence"/>
</dbReference>
<proteinExistence type="predicted"/>
<dbReference type="RefSeq" id="WP_071085804.1">
    <property type="nucleotide sequence ID" value="NZ_MBLM01000123.1"/>
</dbReference>
<evidence type="ECO:0000313" key="3">
    <source>
        <dbReference type="Proteomes" id="UP000179627"/>
    </source>
</evidence>
<feature type="compositionally biased region" description="Acidic residues" evidence="1">
    <location>
        <begin position="43"/>
        <end position="58"/>
    </location>
</feature>
<feature type="compositionally biased region" description="Low complexity" evidence="1">
    <location>
        <begin position="126"/>
        <end position="160"/>
    </location>
</feature>
<feature type="compositionally biased region" description="Gly residues" evidence="1">
    <location>
        <begin position="59"/>
        <end position="71"/>
    </location>
</feature>